<dbReference type="Pfam" id="PF00459">
    <property type="entry name" value="Inositol_P"/>
    <property type="match status" value="1"/>
</dbReference>
<evidence type="ECO:0000256" key="5">
    <source>
        <dbReference type="ARBA" id="ARBA00022842"/>
    </source>
</evidence>
<gene>
    <name evidence="8" type="ORF">CUN49_00305</name>
</gene>
<dbReference type="Gene3D" id="3.40.190.80">
    <property type="match status" value="1"/>
</dbReference>
<comment type="catalytic activity">
    <reaction evidence="1 7">
        <text>a myo-inositol phosphate + H2O = myo-inositol + phosphate</text>
        <dbReference type="Rhea" id="RHEA:24056"/>
        <dbReference type="ChEBI" id="CHEBI:15377"/>
        <dbReference type="ChEBI" id="CHEBI:17268"/>
        <dbReference type="ChEBI" id="CHEBI:43474"/>
        <dbReference type="ChEBI" id="CHEBI:84139"/>
        <dbReference type="EC" id="3.1.3.25"/>
    </reaction>
</comment>
<comment type="similarity">
    <text evidence="7">Belongs to the inositol monophosphatase superfamily.</text>
</comment>
<evidence type="ECO:0000256" key="1">
    <source>
        <dbReference type="ARBA" id="ARBA00001033"/>
    </source>
</evidence>
<organism evidence="8 9">
    <name type="scientific">Candidatus Thermofonsia Clade 1 bacterium</name>
    <dbReference type="NCBI Taxonomy" id="2364210"/>
    <lineage>
        <taxon>Bacteria</taxon>
        <taxon>Bacillati</taxon>
        <taxon>Chloroflexota</taxon>
        <taxon>Candidatus Thermofontia</taxon>
        <taxon>Candidatus Thermofonsia Clade 1</taxon>
    </lineage>
</organism>
<dbReference type="GO" id="GO:0007165">
    <property type="term" value="P:signal transduction"/>
    <property type="evidence" value="ECO:0007669"/>
    <property type="project" value="TreeGrafter"/>
</dbReference>
<dbReference type="GO" id="GO:0046872">
    <property type="term" value="F:metal ion binding"/>
    <property type="evidence" value="ECO:0007669"/>
    <property type="project" value="UniProtKB-KW"/>
</dbReference>
<dbReference type="EMBL" id="PGTM01000001">
    <property type="protein sequence ID" value="PJF37493.1"/>
    <property type="molecule type" value="Genomic_DNA"/>
</dbReference>
<name>A0A2M8PIW8_9CHLR</name>
<feature type="binding site" evidence="6">
    <location>
        <position position="91"/>
    </location>
    <ligand>
        <name>Mg(2+)</name>
        <dbReference type="ChEBI" id="CHEBI:18420"/>
        <label>1</label>
        <note>catalytic</note>
    </ligand>
</feature>
<dbReference type="PRINTS" id="PR00377">
    <property type="entry name" value="IMPHPHTASES"/>
</dbReference>
<keyword evidence="5 6" id="KW-0460">Magnesium</keyword>
<dbReference type="FunFam" id="3.40.190.80:FF:000020">
    <property type="entry name" value="Fructose-1,6-bisphosphatase/inositol-1-monophosphatase"/>
    <property type="match status" value="1"/>
</dbReference>
<dbReference type="Proteomes" id="UP000229681">
    <property type="component" value="Unassembled WGS sequence"/>
</dbReference>
<dbReference type="PANTHER" id="PTHR20854">
    <property type="entry name" value="INOSITOL MONOPHOSPHATASE"/>
    <property type="match status" value="1"/>
</dbReference>
<feature type="binding site" evidence="6">
    <location>
        <position position="92"/>
    </location>
    <ligand>
        <name>Mg(2+)</name>
        <dbReference type="ChEBI" id="CHEBI:18420"/>
        <label>1</label>
        <note>catalytic</note>
    </ligand>
</feature>
<sequence>MSESLDLSAALRIAETAARRAADLVLPHFRSVKLKVLRKSATDLVTEADRRSEALIAELLLRAYPDHALIGEEGGEQGAAAAPYRWHIDPLDGTTNFARGIPYFAISLALSDAHNVPLLGLVYDPVHEECFKAVRGGGAWLGRKKLRVSRTRKLADALLASGFPHDKRVNPDNNTEEWACFVPRTQSVRRIGSAALELCYVAAGRLDGYWEARVQTWDVLAGLLMVEESGGRLSNYRGGSEGVYDGAQIVASNGRIHEEMLEVLVLGAAAPRPRA</sequence>
<dbReference type="EC" id="3.1.3.25" evidence="7"/>
<feature type="binding site" evidence="6">
    <location>
        <position position="72"/>
    </location>
    <ligand>
        <name>Mg(2+)</name>
        <dbReference type="ChEBI" id="CHEBI:18420"/>
        <label>1</label>
        <note>catalytic</note>
    </ligand>
</feature>
<comment type="cofactor">
    <cofactor evidence="2 6 7">
        <name>Mg(2+)</name>
        <dbReference type="ChEBI" id="CHEBI:18420"/>
    </cofactor>
</comment>
<evidence type="ECO:0000256" key="7">
    <source>
        <dbReference type="RuleBase" id="RU364068"/>
    </source>
</evidence>
<reference evidence="8 9" key="1">
    <citation type="submission" date="2017-11" db="EMBL/GenBank/DDBJ databases">
        <title>Evolution of Phototrophy in the Chloroflexi Phylum Driven by Horizontal Gene Transfer.</title>
        <authorList>
            <person name="Ward L.M."/>
            <person name="Hemp J."/>
            <person name="Shih P.M."/>
            <person name="Mcglynn S.E."/>
            <person name="Fischer W."/>
        </authorList>
    </citation>
    <scope>NUCLEOTIDE SEQUENCE [LARGE SCALE GENOMIC DNA]</scope>
    <source>
        <strain evidence="8">JP3_13</strain>
    </source>
</reference>
<protein>
    <recommendedName>
        <fullName evidence="7">Inositol-1-monophosphatase</fullName>
        <ecNumber evidence="7">3.1.3.25</ecNumber>
    </recommendedName>
</protein>
<evidence type="ECO:0000256" key="4">
    <source>
        <dbReference type="ARBA" id="ARBA00022801"/>
    </source>
</evidence>
<evidence type="ECO:0000256" key="3">
    <source>
        <dbReference type="ARBA" id="ARBA00022723"/>
    </source>
</evidence>
<dbReference type="GO" id="GO:0008934">
    <property type="term" value="F:inositol monophosphate 1-phosphatase activity"/>
    <property type="evidence" value="ECO:0007669"/>
    <property type="project" value="InterPro"/>
</dbReference>
<feature type="binding site" evidence="6">
    <location>
        <position position="89"/>
    </location>
    <ligand>
        <name>Mg(2+)</name>
        <dbReference type="ChEBI" id="CHEBI:18420"/>
        <label>1</label>
        <note>catalytic</note>
    </ligand>
</feature>
<dbReference type="InterPro" id="IPR033942">
    <property type="entry name" value="IMPase"/>
</dbReference>
<feature type="binding site" evidence="6">
    <location>
        <position position="218"/>
    </location>
    <ligand>
        <name>Mg(2+)</name>
        <dbReference type="ChEBI" id="CHEBI:18420"/>
        <label>1</label>
        <note>catalytic</note>
    </ligand>
</feature>
<comment type="caution">
    <text evidence="8">The sequence shown here is derived from an EMBL/GenBank/DDBJ whole genome shotgun (WGS) entry which is preliminary data.</text>
</comment>
<accession>A0A2M8PIW8</accession>
<dbReference type="InterPro" id="IPR000760">
    <property type="entry name" value="Inositol_monophosphatase-like"/>
</dbReference>
<dbReference type="FunFam" id="3.30.540.10:FF:000003">
    <property type="entry name" value="Inositol-1-monophosphatase"/>
    <property type="match status" value="1"/>
</dbReference>
<proteinExistence type="inferred from homology"/>
<dbReference type="GO" id="GO:0006020">
    <property type="term" value="P:inositol metabolic process"/>
    <property type="evidence" value="ECO:0007669"/>
    <property type="project" value="TreeGrafter"/>
</dbReference>
<dbReference type="CDD" id="cd01639">
    <property type="entry name" value="IMPase"/>
    <property type="match status" value="1"/>
</dbReference>
<evidence type="ECO:0000313" key="8">
    <source>
        <dbReference type="EMBL" id="PJF37493.1"/>
    </source>
</evidence>
<keyword evidence="3 6" id="KW-0479">Metal-binding</keyword>
<evidence type="ECO:0000256" key="6">
    <source>
        <dbReference type="PIRSR" id="PIRSR600760-2"/>
    </source>
</evidence>
<evidence type="ECO:0000313" key="9">
    <source>
        <dbReference type="Proteomes" id="UP000229681"/>
    </source>
</evidence>
<dbReference type="InterPro" id="IPR020583">
    <property type="entry name" value="Inositol_monoP_metal-BS"/>
</dbReference>
<dbReference type="PANTHER" id="PTHR20854:SF4">
    <property type="entry name" value="INOSITOL-1-MONOPHOSPHATASE-RELATED"/>
    <property type="match status" value="1"/>
</dbReference>
<dbReference type="SUPFAM" id="SSF56655">
    <property type="entry name" value="Carbohydrate phosphatase"/>
    <property type="match status" value="1"/>
</dbReference>
<dbReference type="Gene3D" id="3.30.540.10">
    <property type="entry name" value="Fructose-1,6-Bisphosphatase, subunit A, domain 1"/>
    <property type="match status" value="1"/>
</dbReference>
<dbReference type="AlphaFoldDB" id="A0A2M8PIW8"/>
<dbReference type="PROSITE" id="PS00629">
    <property type="entry name" value="IMP_1"/>
    <property type="match status" value="1"/>
</dbReference>
<evidence type="ECO:0000256" key="2">
    <source>
        <dbReference type="ARBA" id="ARBA00001946"/>
    </source>
</evidence>
<keyword evidence="4 7" id="KW-0378">Hydrolase</keyword>